<keyword evidence="15" id="KW-1185">Reference proteome</keyword>
<feature type="domain" description="C2H2-type" evidence="13">
    <location>
        <begin position="431"/>
        <end position="458"/>
    </location>
</feature>
<dbReference type="Pfam" id="PF13912">
    <property type="entry name" value="zf-C2H2_6"/>
    <property type="match status" value="1"/>
</dbReference>
<feature type="compositionally biased region" description="Acidic residues" evidence="12">
    <location>
        <begin position="26"/>
        <end position="39"/>
    </location>
</feature>
<dbReference type="SUPFAM" id="SSF57667">
    <property type="entry name" value="beta-beta-alpha zinc fingers"/>
    <property type="match status" value="7"/>
</dbReference>
<dbReference type="STRING" id="2018661.A0A2A2KNV5"/>
<dbReference type="InterPro" id="IPR013087">
    <property type="entry name" value="Znf_C2H2_type"/>
</dbReference>
<feature type="domain" description="C2H2-type" evidence="13">
    <location>
        <begin position="194"/>
        <end position="222"/>
    </location>
</feature>
<dbReference type="FunFam" id="3.30.160.60:FF:000325">
    <property type="entry name" value="ZFP90 zinc finger protein"/>
    <property type="match status" value="1"/>
</dbReference>
<dbReference type="FunFam" id="3.30.160.60:FF:000065">
    <property type="entry name" value="B-cell CLL/lymphoma 6, member B"/>
    <property type="match status" value="1"/>
</dbReference>
<evidence type="ECO:0000256" key="5">
    <source>
        <dbReference type="ARBA" id="ARBA00022771"/>
    </source>
</evidence>
<evidence type="ECO:0000256" key="1">
    <source>
        <dbReference type="ARBA" id="ARBA00004123"/>
    </source>
</evidence>
<protein>
    <recommendedName>
        <fullName evidence="13">C2H2-type domain-containing protein</fullName>
    </recommendedName>
</protein>
<feature type="domain" description="C2H2-type" evidence="13">
    <location>
        <begin position="459"/>
        <end position="486"/>
    </location>
</feature>
<keyword evidence="9" id="KW-0804">Transcription</keyword>
<evidence type="ECO:0000256" key="2">
    <source>
        <dbReference type="ARBA" id="ARBA00006991"/>
    </source>
</evidence>
<evidence type="ECO:0000259" key="13">
    <source>
        <dbReference type="PROSITE" id="PS50157"/>
    </source>
</evidence>
<keyword evidence="8" id="KW-0238">DNA-binding</keyword>
<dbReference type="GO" id="GO:0008270">
    <property type="term" value="F:zinc ion binding"/>
    <property type="evidence" value="ECO:0007669"/>
    <property type="project" value="UniProtKB-KW"/>
</dbReference>
<feature type="region of interest" description="Disordered" evidence="12">
    <location>
        <begin position="1"/>
        <end position="131"/>
    </location>
</feature>
<sequence>MIRASDTPNESKMLNDLEEGEQKIDVEEDGNSEDLEAAELEMMHEEMEGEEEEIVDEEELTEADIDVERDDSEELEGSDTSSSITPQSPHTSSIRSSSHSSQSPNTISSGDSPQSVPQRHADYKHHNTHPANLHEKRHLCEICGKGFPYLSILESHKRCHTGEKPFSCHFCDKRFAQKATLQVHERTHTGERPYQCRYCNKKFAQYGTKTVHEKSAHLGIRNYKCPKCDKCLSSPSALSTHKKTHGDKVFKCQFCPKTFTLKNYLKLHVKQVHEQAERKHICKYCNKSFAYAGSLQVHIRTHTGERPYQCRFCVKAFASQGNLQSHERTHTGDRPYTCKTCNRTFIQKSQLTAHEATHLLEGGEEQQAVTPTNLPQGGTLLPNSDSPVMTIKSPDAVIQSAKLPMPMAMPLSTEQLSVIGQQPQQQTQSQYICKFCGKRYAYASSLYVHTRNHTNERPFKCRYCDKTFTNQGNMMVHHRVHTGEKPFSCPTCGKSYAQKVGLKIHLEQCGNGTNNLSVPITSISSTRQSSESPINVDTDSDASYGALSRRNSIAIPSDAFRSIPQRIDGLNLHGTTGIDNPYAKLQSLTAPVTSGTNSQFTFPTSLFGSQNQISSVDFGPKPASKPPLHLEISMPEAGSAFHAPVSKPSLLSGVSLGGDLSVQTPLSAPALSLNGLPPLSIATSAPSLLDPQLLAIKGLLELSQGLPPPGSAAPLLPNLSSSLLTTQLLLQHLQNPADSLSGLSGLLQLHSTQTPVGLPPLPQSASVLGASSTASTPLSAPPLSAALISSFFPLLAQQPIDMKTA</sequence>
<evidence type="ECO:0000256" key="12">
    <source>
        <dbReference type="SAM" id="MobiDB-lite"/>
    </source>
</evidence>
<feature type="compositionally biased region" description="Acidic residues" evidence="12">
    <location>
        <begin position="47"/>
        <end position="77"/>
    </location>
</feature>
<dbReference type="InterPro" id="IPR036236">
    <property type="entry name" value="Znf_C2H2_sf"/>
</dbReference>
<keyword evidence="3" id="KW-0479">Metal-binding</keyword>
<feature type="domain" description="C2H2-type" evidence="13">
    <location>
        <begin position="250"/>
        <end position="278"/>
    </location>
</feature>
<feature type="compositionally biased region" description="Low complexity" evidence="12">
    <location>
        <begin position="87"/>
        <end position="109"/>
    </location>
</feature>
<feature type="domain" description="C2H2-type" evidence="13">
    <location>
        <begin position="336"/>
        <end position="363"/>
    </location>
</feature>
<feature type="domain" description="C2H2-type" evidence="13">
    <location>
        <begin position="138"/>
        <end position="165"/>
    </location>
</feature>
<dbReference type="FunFam" id="3.30.160.60:FF:000358">
    <property type="entry name" value="zinc finger protein 24"/>
    <property type="match status" value="1"/>
</dbReference>
<gene>
    <name evidence="14" type="ORF">WR25_07970</name>
</gene>
<evidence type="ECO:0000256" key="6">
    <source>
        <dbReference type="ARBA" id="ARBA00022833"/>
    </source>
</evidence>
<feature type="compositionally biased region" description="Polar residues" evidence="12">
    <location>
        <begin position="1"/>
        <end position="12"/>
    </location>
</feature>
<feature type="domain" description="C2H2-type" evidence="13">
    <location>
        <begin position="487"/>
        <end position="515"/>
    </location>
</feature>
<evidence type="ECO:0000256" key="3">
    <source>
        <dbReference type="ARBA" id="ARBA00022723"/>
    </source>
</evidence>
<evidence type="ECO:0000313" key="15">
    <source>
        <dbReference type="Proteomes" id="UP000218231"/>
    </source>
</evidence>
<dbReference type="FunFam" id="3.30.160.60:FF:000193">
    <property type="entry name" value="Zinc finger protein 300"/>
    <property type="match status" value="2"/>
</dbReference>
<dbReference type="FunFam" id="3.30.160.60:FF:002343">
    <property type="entry name" value="Zinc finger protein 33A"/>
    <property type="match status" value="1"/>
</dbReference>
<dbReference type="Proteomes" id="UP000218231">
    <property type="component" value="Unassembled WGS sequence"/>
</dbReference>
<dbReference type="FunFam" id="3.30.160.60:FF:000328">
    <property type="entry name" value="Zinc finger protein 1079"/>
    <property type="match status" value="1"/>
</dbReference>
<dbReference type="PROSITE" id="PS00028">
    <property type="entry name" value="ZINC_FINGER_C2H2_1"/>
    <property type="match status" value="9"/>
</dbReference>
<evidence type="ECO:0000256" key="10">
    <source>
        <dbReference type="ARBA" id="ARBA00023242"/>
    </source>
</evidence>
<evidence type="ECO:0000256" key="4">
    <source>
        <dbReference type="ARBA" id="ARBA00022737"/>
    </source>
</evidence>
<evidence type="ECO:0000313" key="14">
    <source>
        <dbReference type="EMBL" id="PAV75635.1"/>
    </source>
</evidence>
<dbReference type="EMBL" id="LIAE01008049">
    <property type="protein sequence ID" value="PAV75635.1"/>
    <property type="molecule type" value="Genomic_DNA"/>
</dbReference>
<dbReference type="GO" id="GO:0005634">
    <property type="term" value="C:nucleus"/>
    <property type="evidence" value="ECO:0007669"/>
    <property type="project" value="UniProtKB-SubCell"/>
</dbReference>
<dbReference type="Gene3D" id="3.30.160.60">
    <property type="entry name" value="Classic Zinc Finger"/>
    <property type="match status" value="11"/>
</dbReference>
<organism evidence="14 15">
    <name type="scientific">Diploscapter pachys</name>
    <dbReference type="NCBI Taxonomy" id="2018661"/>
    <lineage>
        <taxon>Eukaryota</taxon>
        <taxon>Metazoa</taxon>
        <taxon>Ecdysozoa</taxon>
        <taxon>Nematoda</taxon>
        <taxon>Chromadorea</taxon>
        <taxon>Rhabditida</taxon>
        <taxon>Rhabditina</taxon>
        <taxon>Rhabditomorpha</taxon>
        <taxon>Rhabditoidea</taxon>
        <taxon>Rhabditidae</taxon>
        <taxon>Diploscapter</taxon>
    </lineage>
</organism>
<feature type="domain" description="C2H2-type" evidence="13">
    <location>
        <begin position="166"/>
        <end position="193"/>
    </location>
</feature>
<keyword evidence="10" id="KW-0539">Nucleus</keyword>
<dbReference type="GO" id="GO:0000977">
    <property type="term" value="F:RNA polymerase II transcription regulatory region sequence-specific DNA binding"/>
    <property type="evidence" value="ECO:0007669"/>
    <property type="project" value="TreeGrafter"/>
</dbReference>
<dbReference type="PANTHER" id="PTHR24381:SF393">
    <property type="entry name" value="CHROMATIN-LINKED ADAPTOR FOR MSL PROTEINS, ISOFORM B"/>
    <property type="match status" value="1"/>
</dbReference>
<keyword evidence="6" id="KW-0862">Zinc</keyword>
<keyword evidence="7" id="KW-0805">Transcription regulation</keyword>
<evidence type="ECO:0000256" key="7">
    <source>
        <dbReference type="ARBA" id="ARBA00023015"/>
    </source>
</evidence>
<name>A0A2A2KNV5_9BILA</name>
<accession>A0A2A2KNV5</accession>
<keyword evidence="5 11" id="KW-0863">Zinc-finger</keyword>
<comment type="caution">
    <text evidence="14">The sequence shown here is derived from an EMBL/GenBank/DDBJ whole genome shotgun (WGS) entry which is preliminary data.</text>
</comment>
<dbReference type="SMART" id="SM00355">
    <property type="entry name" value="ZnF_C2H2"/>
    <property type="match status" value="11"/>
</dbReference>
<reference evidence="14 15" key="1">
    <citation type="journal article" date="2017" name="Curr. Biol.">
        <title>Genome architecture and evolution of a unichromosomal asexual nematode.</title>
        <authorList>
            <person name="Fradin H."/>
            <person name="Zegar C."/>
            <person name="Gutwein M."/>
            <person name="Lucas J."/>
            <person name="Kovtun M."/>
            <person name="Corcoran D."/>
            <person name="Baugh L.R."/>
            <person name="Kiontke K."/>
            <person name="Gunsalus K."/>
            <person name="Fitch D.H."/>
            <person name="Piano F."/>
        </authorList>
    </citation>
    <scope>NUCLEOTIDE SEQUENCE [LARGE SCALE GENOMIC DNA]</scope>
    <source>
        <strain evidence="14">PF1309</strain>
    </source>
</reference>
<dbReference type="GO" id="GO:0000981">
    <property type="term" value="F:DNA-binding transcription factor activity, RNA polymerase II-specific"/>
    <property type="evidence" value="ECO:0007669"/>
    <property type="project" value="TreeGrafter"/>
</dbReference>
<feature type="domain" description="C2H2-type" evidence="13">
    <location>
        <begin position="280"/>
        <end position="307"/>
    </location>
</feature>
<feature type="domain" description="C2H2-type" evidence="13">
    <location>
        <begin position="223"/>
        <end position="245"/>
    </location>
</feature>
<evidence type="ECO:0000256" key="9">
    <source>
        <dbReference type="ARBA" id="ARBA00023163"/>
    </source>
</evidence>
<keyword evidence="4" id="KW-0677">Repeat</keyword>
<dbReference type="OrthoDB" id="8117402at2759"/>
<comment type="subcellular location">
    <subcellularLocation>
        <location evidence="1">Nucleus</location>
    </subcellularLocation>
</comment>
<feature type="domain" description="C2H2-type" evidence="13">
    <location>
        <begin position="308"/>
        <end position="335"/>
    </location>
</feature>
<dbReference type="PANTHER" id="PTHR24381">
    <property type="entry name" value="ZINC FINGER PROTEIN"/>
    <property type="match status" value="1"/>
</dbReference>
<dbReference type="AlphaFoldDB" id="A0A2A2KNV5"/>
<comment type="similarity">
    <text evidence="2">Belongs to the krueppel C2H2-type zinc-finger protein family.</text>
</comment>
<evidence type="ECO:0000256" key="8">
    <source>
        <dbReference type="ARBA" id="ARBA00023125"/>
    </source>
</evidence>
<proteinExistence type="inferred from homology"/>
<evidence type="ECO:0000256" key="11">
    <source>
        <dbReference type="PROSITE-ProRule" id="PRU00042"/>
    </source>
</evidence>
<dbReference type="FunFam" id="3.30.160.60:FF:000702">
    <property type="entry name" value="Transcription factor E4F1 isoform 1"/>
    <property type="match status" value="1"/>
</dbReference>
<dbReference type="PROSITE" id="PS50157">
    <property type="entry name" value="ZINC_FINGER_C2H2_2"/>
    <property type="match status" value="11"/>
</dbReference>
<dbReference type="Pfam" id="PF00096">
    <property type="entry name" value="zf-C2H2"/>
    <property type="match status" value="8"/>
</dbReference>